<comment type="caution">
    <text evidence="1">The sequence shown here is derived from an EMBL/GenBank/DDBJ whole genome shotgun (WGS) entry which is preliminary data.</text>
</comment>
<proteinExistence type="predicted"/>
<protein>
    <submittedName>
        <fullName evidence="1">Uncharacterized protein</fullName>
    </submittedName>
</protein>
<feature type="non-terminal residue" evidence="1">
    <location>
        <position position="1"/>
    </location>
</feature>
<gene>
    <name evidence="1" type="ORF">LCGC14_2791400</name>
</gene>
<dbReference type="AlphaFoldDB" id="A0A0F9BGS6"/>
<dbReference type="EMBL" id="LAZR01052129">
    <property type="protein sequence ID" value="KKK83636.1"/>
    <property type="molecule type" value="Genomic_DNA"/>
</dbReference>
<organism evidence="1">
    <name type="scientific">marine sediment metagenome</name>
    <dbReference type="NCBI Taxonomy" id="412755"/>
    <lineage>
        <taxon>unclassified sequences</taxon>
        <taxon>metagenomes</taxon>
        <taxon>ecological metagenomes</taxon>
    </lineage>
</organism>
<sequence>FEPGDASLWDGGETDTGSLLDFPHYTTLAAIPGSGLPFRGAYCMRVVCGDANPHTVDEGSIDIADDATAFVRFYLYIDNGFAATANDTFNIFEFQQAGGTIEASLSLKITATTDVVAISLGDGIVSSETFFEISKGVWHAIEMKMRADLLDLGTLDLWVDGANLISITGLDNAAAVGLGVLGTQDTAATTTGTLLFDQFVFDDLQIYPFKRRYVENVLVTKNQHVFVGNGRIENVTLLSGDMTADNVLQIYDTDDADTDDASNIVAELRNTAANETVDPAGMPVRDSRGAYITLTGTSTGRGPRALVQIGAAQGWGSDGAIRNYAAKRTS</sequence>
<name>A0A0F9BGS6_9ZZZZ</name>
<dbReference type="Gene3D" id="2.60.120.200">
    <property type="match status" value="1"/>
</dbReference>
<evidence type="ECO:0000313" key="1">
    <source>
        <dbReference type="EMBL" id="KKK83636.1"/>
    </source>
</evidence>
<accession>A0A0F9BGS6</accession>
<reference evidence="1" key="1">
    <citation type="journal article" date="2015" name="Nature">
        <title>Complex archaea that bridge the gap between prokaryotes and eukaryotes.</title>
        <authorList>
            <person name="Spang A."/>
            <person name="Saw J.H."/>
            <person name="Jorgensen S.L."/>
            <person name="Zaremba-Niedzwiedzka K."/>
            <person name="Martijn J."/>
            <person name="Lind A.E."/>
            <person name="van Eijk R."/>
            <person name="Schleper C."/>
            <person name="Guy L."/>
            <person name="Ettema T.J."/>
        </authorList>
    </citation>
    <scope>NUCLEOTIDE SEQUENCE</scope>
</reference>